<keyword evidence="4" id="KW-1185">Reference proteome</keyword>
<feature type="region of interest" description="Disordered" evidence="1">
    <location>
        <begin position="128"/>
        <end position="148"/>
    </location>
</feature>
<evidence type="ECO:0000259" key="2">
    <source>
        <dbReference type="Pfam" id="PF12146"/>
    </source>
</evidence>
<protein>
    <recommendedName>
        <fullName evidence="2">Serine aminopeptidase S33 domain-containing protein</fullName>
    </recommendedName>
</protein>
<evidence type="ECO:0000313" key="4">
    <source>
        <dbReference type="Proteomes" id="UP000239724"/>
    </source>
</evidence>
<evidence type="ECO:0000256" key="1">
    <source>
        <dbReference type="SAM" id="MobiDB-lite"/>
    </source>
</evidence>
<accession>A0A2S6NL74</accession>
<sequence>MIRDRLAVEQGQRVGQDDAADALAGGFRHPRGDHAAAACADQDDVVQVLEEQHVGDFRRLAFGGDPRSQRMTAFGATVERRGEDSVPGRAQMRRHALPDPAALVGAVQQDIGCHVPFLPVSVRADQHSPAGSANLARSPESVHPGENTGRTVMTVQTVNFYSEGTRLSGNLYLPDGLRPGEKRAGIVLCHGYTGVRNLYLPDTARELTAAGYVVLTFDYKGWGDSDGPRSRLSPYGRVLDSQAALTFLGAQSMVDPARLGLYGTSYGGATVVWTAAVDPRVKVVVSVVGIGHGRRWMRSVRRPDEFVDLLARSEGDRVRRVLTGESEFVDRGEILLPDRQSAELAAAARKGNPGAAGEIPLEFIDDTLGFHPEWVVDKIAPRPVLFITTDDDRLVPPEESESLYARAGQPKKLVVLKGWGHYEVYTGEAFLEVIEPTLAWYRHYLPA</sequence>
<dbReference type="AlphaFoldDB" id="A0A2S6NL74"/>
<organism evidence="3 4">
    <name type="scientific">Rhodopila globiformis</name>
    <name type="common">Rhodopseudomonas globiformis</name>
    <dbReference type="NCBI Taxonomy" id="1071"/>
    <lineage>
        <taxon>Bacteria</taxon>
        <taxon>Pseudomonadati</taxon>
        <taxon>Pseudomonadota</taxon>
        <taxon>Alphaproteobacteria</taxon>
        <taxon>Acetobacterales</taxon>
        <taxon>Acetobacteraceae</taxon>
        <taxon>Rhodopila</taxon>
    </lineage>
</organism>
<dbReference type="InterPro" id="IPR029058">
    <property type="entry name" value="AB_hydrolase_fold"/>
</dbReference>
<feature type="domain" description="Serine aminopeptidase S33" evidence="2">
    <location>
        <begin position="181"/>
        <end position="421"/>
    </location>
</feature>
<dbReference type="Pfam" id="PF12146">
    <property type="entry name" value="Hydrolase_4"/>
    <property type="match status" value="1"/>
</dbReference>
<proteinExistence type="predicted"/>
<dbReference type="SUPFAM" id="SSF53474">
    <property type="entry name" value="alpha/beta-Hydrolases"/>
    <property type="match status" value="1"/>
</dbReference>
<dbReference type="PANTHER" id="PTHR47751">
    <property type="entry name" value="SUPERFAMILY HYDROLASE, PUTATIVE (AFU_ORTHOLOGUE AFUA_2G16580)-RELATED"/>
    <property type="match status" value="1"/>
</dbReference>
<dbReference type="InterPro" id="IPR022742">
    <property type="entry name" value="Hydrolase_4"/>
</dbReference>
<dbReference type="InterPro" id="IPR051411">
    <property type="entry name" value="Polyketide_trans_af380"/>
</dbReference>
<dbReference type="PRINTS" id="PR00111">
    <property type="entry name" value="ABHYDROLASE"/>
</dbReference>
<dbReference type="Gene3D" id="3.40.50.1820">
    <property type="entry name" value="alpha/beta hydrolase"/>
    <property type="match status" value="1"/>
</dbReference>
<dbReference type="EMBL" id="NHRY01000063">
    <property type="protein sequence ID" value="PPQ36033.1"/>
    <property type="molecule type" value="Genomic_DNA"/>
</dbReference>
<comment type="caution">
    <text evidence="3">The sequence shown here is derived from an EMBL/GenBank/DDBJ whole genome shotgun (WGS) entry which is preliminary data.</text>
</comment>
<dbReference type="PANTHER" id="PTHR47751:SF2">
    <property type="entry name" value="DLTD N-TERMINAL DOMAIN PROTEIN (AFU_ORTHOLOGUE AFUA_8G00380)-RELATED"/>
    <property type="match status" value="1"/>
</dbReference>
<dbReference type="Proteomes" id="UP000239724">
    <property type="component" value="Unassembled WGS sequence"/>
</dbReference>
<dbReference type="InterPro" id="IPR000073">
    <property type="entry name" value="AB_hydrolase_1"/>
</dbReference>
<gene>
    <name evidence="3" type="ORF">CCS01_05935</name>
</gene>
<name>A0A2S6NL74_RHOGL</name>
<reference evidence="3 4" key="1">
    <citation type="journal article" date="2018" name="Arch. Microbiol.">
        <title>New insights into the metabolic potential of the phototrophic purple bacterium Rhodopila globiformis DSM 161(T) from its draft genome sequence and evidence for a vanadium-dependent nitrogenase.</title>
        <authorList>
            <person name="Imhoff J.F."/>
            <person name="Rahn T."/>
            <person name="Kunzel S."/>
            <person name="Neulinger S.C."/>
        </authorList>
    </citation>
    <scope>NUCLEOTIDE SEQUENCE [LARGE SCALE GENOMIC DNA]</scope>
    <source>
        <strain evidence="3 4">DSM 161</strain>
    </source>
</reference>
<evidence type="ECO:0000313" key="3">
    <source>
        <dbReference type="EMBL" id="PPQ36033.1"/>
    </source>
</evidence>